<dbReference type="InterPro" id="IPR001853">
    <property type="entry name" value="DSBA-like_thioredoxin_dom"/>
</dbReference>
<dbReference type="eggNOG" id="COG3917">
    <property type="taxonomic scope" value="Bacteria"/>
</dbReference>
<dbReference type="SUPFAM" id="SSF52833">
    <property type="entry name" value="Thioredoxin-like"/>
    <property type="match status" value="1"/>
</dbReference>
<comment type="catalytic activity">
    <reaction evidence="2">
        <text>RX + glutathione = an S-substituted glutathione + a halide anion + H(+)</text>
        <dbReference type="Rhea" id="RHEA:16437"/>
        <dbReference type="ChEBI" id="CHEBI:15378"/>
        <dbReference type="ChEBI" id="CHEBI:16042"/>
        <dbReference type="ChEBI" id="CHEBI:17792"/>
        <dbReference type="ChEBI" id="CHEBI:57925"/>
        <dbReference type="ChEBI" id="CHEBI:90779"/>
        <dbReference type="EC" id="2.5.1.18"/>
    </reaction>
</comment>
<dbReference type="GO" id="GO:0004602">
    <property type="term" value="F:glutathione peroxidase activity"/>
    <property type="evidence" value="ECO:0007669"/>
    <property type="project" value="TreeGrafter"/>
</dbReference>
<evidence type="ECO:0000313" key="7">
    <source>
        <dbReference type="Proteomes" id="UP000013940"/>
    </source>
</evidence>
<dbReference type="GeneID" id="57477214"/>
<dbReference type="InterPro" id="IPR036249">
    <property type="entry name" value="Thioredoxin-like_sf"/>
</dbReference>
<reference evidence="7" key="1">
    <citation type="journal article" date="2014" name="Genome Announc.">
        <title>Full-genome sequence of the plant growth-promoting bacterium Pseudomonas protegens CHA0.</title>
        <authorList>
            <person name="Jousset A."/>
            <person name="Schuldes J."/>
            <person name="Keel C."/>
            <person name="Maurhofer M."/>
            <person name="Daniel R."/>
            <person name="Scheu S."/>
            <person name="Thuermer A."/>
        </authorList>
    </citation>
    <scope>NUCLEOTIDE SEQUENCE [LARGE SCALE GENOMIC DNA]</scope>
    <source>
        <strain evidence="7">DSM 19095 / LMG 27888 / CFBP 6595 / CHA0</strain>
    </source>
</reference>
<dbReference type="PANTHER" id="PTHR42943:SF2">
    <property type="entry name" value="GLUTATHIONE S-TRANSFERASE KAPPA 1"/>
    <property type="match status" value="1"/>
</dbReference>
<dbReference type="GO" id="GO:0018845">
    <property type="term" value="F:2-hydroxychromene-2-carboxylate isomerase activity"/>
    <property type="evidence" value="ECO:0007669"/>
    <property type="project" value="UniProtKB-UniRule"/>
</dbReference>
<organism evidence="6 7">
    <name type="scientific">Pseudomonas protegens (strain DSM 19095 / LMG 27888 / CFBP 6595 / CHA0)</name>
    <dbReference type="NCBI Taxonomy" id="1124983"/>
    <lineage>
        <taxon>Bacteria</taxon>
        <taxon>Pseudomonadati</taxon>
        <taxon>Pseudomonadota</taxon>
        <taxon>Gammaproteobacteria</taxon>
        <taxon>Pseudomonadales</taxon>
        <taxon>Pseudomonadaceae</taxon>
        <taxon>Pseudomonas</taxon>
    </lineage>
</organism>
<keyword evidence="3 6" id="KW-0413">Isomerase</keyword>
<evidence type="ECO:0000256" key="4">
    <source>
        <dbReference type="PIRSR" id="PIRSR006386-1"/>
    </source>
</evidence>
<dbReference type="Gene3D" id="3.40.30.10">
    <property type="entry name" value="Glutaredoxin"/>
    <property type="match status" value="1"/>
</dbReference>
<evidence type="ECO:0000256" key="3">
    <source>
        <dbReference type="PIRNR" id="PIRNR006386"/>
    </source>
</evidence>
<dbReference type="GO" id="GO:0004364">
    <property type="term" value="F:glutathione transferase activity"/>
    <property type="evidence" value="ECO:0007669"/>
    <property type="project" value="UniProtKB-EC"/>
</dbReference>
<dbReference type="CDD" id="cd03022">
    <property type="entry name" value="DsbA_HCCA_Iso"/>
    <property type="match status" value="1"/>
</dbReference>
<dbReference type="InterPro" id="IPR051924">
    <property type="entry name" value="GST_Kappa/NadH"/>
</dbReference>
<evidence type="ECO:0000313" key="6">
    <source>
        <dbReference type="EMBL" id="AGL85970.1"/>
    </source>
</evidence>
<name>A0A2C9EQM4_PSEPH</name>
<dbReference type="EC" id="5.99.1.4" evidence="3"/>
<dbReference type="EMBL" id="CP003190">
    <property type="protein sequence ID" value="AGL85970.1"/>
    <property type="molecule type" value="Genomic_DNA"/>
</dbReference>
<accession>A0A2C9EQM4</accession>
<dbReference type="RefSeq" id="WP_015636464.1">
    <property type="nucleotide sequence ID" value="NC_021237.1"/>
</dbReference>
<dbReference type="InterPro" id="IPR044087">
    <property type="entry name" value="NahD-like"/>
</dbReference>
<dbReference type="HOGENOM" id="CLU_069253_1_3_6"/>
<dbReference type="GO" id="GO:0006749">
    <property type="term" value="P:glutathione metabolic process"/>
    <property type="evidence" value="ECO:0007669"/>
    <property type="project" value="TreeGrafter"/>
</dbReference>
<comment type="similarity">
    <text evidence="3">Belongs to the GST superfamily. NadH family.</text>
</comment>
<dbReference type="InterPro" id="IPR014440">
    <property type="entry name" value="HCCAis_GSTk"/>
</dbReference>
<sequence>MSKKVEFFFDLGSPTSYLAYTQLPKICVETDSQLVYQPMLLGGVFKTTGNASPISVPAKGRYMLHDLARFARRYGVELNFNPHFPINTLLLMRATTGVQLRLPERFGEFLDCLFRALWVDKRNLNDPATITQVLEQGGFDPQQILDLSNDEEVKAALKDKTEQALQKGVFGAPSMFVGDELFFGQDRLDFVREALSAP</sequence>
<dbReference type="PIRSF" id="PIRSF006386">
    <property type="entry name" value="HCCAis_GSTk"/>
    <property type="match status" value="1"/>
</dbReference>
<dbReference type="Pfam" id="PF01323">
    <property type="entry name" value="DSBA"/>
    <property type="match status" value="1"/>
</dbReference>
<dbReference type="PANTHER" id="PTHR42943">
    <property type="entry name" value="GLUTATHIONE S-TRANSFERASE KAPPA"/>
    <property type="match status" value="1"/>
</dbReference>
<evidence type="ECO:0000256" key="1">
    <source>
        <dbReference type="ARBA" id="ARBA00022679"/>
    </source>
</evidence>
<proteinExistence type="inferred from homology"/>
<comment type="catalytic activity">
    <reaction evidence="3">
        <text>2-hydroxychromene-2-carboxylate = (3E)-4-(2-hydroxyphenyl)-2-oxobut-3-enoate</text>
        <dbReference type="Rhea" id="RHEA:27401"/>
        <dbReference type="ChEBI" id="CHEBI:59350"/>
        <dbReference type="ChEBI" id="CHEBI:59353"/>
        <dbReference type="EC" id="5.99.1.4"/>
    </reaction>
</comment>
<evidence type="ECO:0000259" key="5">
    <source>
        <dbReference type="Pfam" id="PF01323"/>
    </source>
</evidence>
<gene>
    <name evidence="6" type="ORF">PFLCHA0_c42110</name>
</gene>
<dbReference type="GO" id="GO:0005737">
    <property type="term" value="C:cytoplasm"/>
    <property type="evidence" value="ECO:0007669"/>
    <property type="project" value="UniProtKB-ARBA"/>
</dbReference>
<evidence type="ECO:0000256" key="2">
    <source>
        <dbReference type="ARBA" id="ARBA00047960"/>
    </source>
</evidence>
<dbReference type="KEGG" id="pprc:PFLCHA0_c42110"/>
<dbReference type="GO" id="GO:1901170">
    <property type="term" value="P:naphthalene catabolic process"/>
    <property type="evidence" value="ECO:0007669"/>
    <property type="project" value="InterPro"/>
</dbReference>
<keyword evidence="1" id="KW-0808">Transferase</keyword>
<dbReference type="AlphaFoldDB" id="A0A2C9EQM4"/>
<protein>
    <recommendedName>
        <fullName evidence="3">2-hydroxychromene-2-carboxylate isomerase</fullName>
        <ecNumber evidence="3">5.99.1.4</ecNumber>
    </recommendedName>
</protein>
<feature type="active site" description="Nucleophile" evidence="4">
    <location>
        <position position="13"/>
    </location>
</feature>
<feature type="domain" description="DSBA-like thioredoxin" evidence="5">
    <location>
        <begin position="5"/>
        <end position="195"/>
    </location>
</feature>
<dbReference type="Proteomes" id="UP000013940">
    <property type="component" value="Chromosome"/>
</dbReference>
<dbReference type="FunFam" id="3.40.30.10:FF:000096">
    <property type="entry name" value="Glutathione S-transferase kappa"/>
    <property type="match status" value="1"/>
</dbReference>